<proteinExistence type="predicted"/>
<dbReference type="Proteomes" id="UP001230649">
    <property type="component" value="Unassembled WGS sequence"/>
</dbReference>
<evidence type="ECO:0000313" key="2">
    <source>
        <dbReference type="Proteomes" id="UP001230649"/>
    </source>
</evidence>
<dbReference type="EMBL" id="JASBWS010000021">
    <property type="protein sequence ID" value="KAJ9110974.1"/>
    <property type="molecule type" value="Genomic_DNA"/>
</dbReference>
<accession>A0ACC2WIE6</accession>
<name>A0ACC2WIE6_9TREE</name>
<keyword evidence="2" id="KW-1185">Reference proteome</keyword>
<comment type="caution">
    <text evidence="1">The sequence shown here is derived from an EMBL/GenBank/DDBJ whole genome shotgun (WGS) entry which is preliminary data.</text>
</comment>
<organism evidence="1 2">
    <name type="scientific">Naganishia adeliensis</name>
    <dbReference type="NCBI Taxonomy" id="92952"/>
    <lineage>
        <taxon>Eukaryota</taxon>
        <taxon>Fungi</taxon>
        <taxon>Dikarya</taxon>
        <taxon>Basidiomycota</taxon>
        <taxon>Agaricomycotina</taxon>
        <taxon>Tremellomycetes</taxon>
        <taxon>Filobasidiales</taxon>
        <taxon>Filobasidiaceae</taxon>
        <taxon>Naganishia</taxon>
    </lineage>
</organism>
<sequence>MESARVSRDDSSLRSSVFRLNRQTSQATISYPDAQEMDAAFDDGSDSDSDDGHAQSRLLRGKDGGRERNTREESQFQIGGDDSDEEDDAERKAGREVQDVFSDPLRRQGGGDKVQPGLEQQSGRMPGDYDFDRDYFLPPPPTDSPPPFQPNSRLYPAQGNDNGIIPDLAHIPKFPNNSSHPRSLIGSLLPSFYGGSRGQGSDGTAHTPVVGGGNTGVFATLAARPDAGRRAPQPGEEEGPEWVPEESQKEAPPSYATALRDAVPPYWETTVVLPSQTSPFGTLTSSMTGDEVLIDGMPVGNLFAFGWNSMLVVLFRIRAGN</sequence>
<protein>
    <submittedName>
        <fullName evidence="1">Uncharacterized protein</fullName>
    </submittedName>
</protein>
<evidence type="ECO:0000313" key="1">
    <source>
        <dbReference type="EMBL" id="KAJ9110974.1"/>
    </source>
</evidence>
<gene>
    <name evidence="1" type="ORF">QFC20_002741</name>
</gene>
<reference evidence="1" key="1">
    <citation type="submission" date="2023-04" db="EMBL/GenBank/DDBJ databases">
        <title>Draft Genome sequencing of Naganishia species isolated from polar environments using Oxford Nanopore Technology.</title>
        <authorList>
            <person name="Leo P."/>
            <person name="Venkateswaran K."/>
        </authorList>
    </citation>
    <scope>NUCLEOTIDE SEQUENCE</scope>
    <source>
        <strain evidence="1">MNA-CCFEE 5262</strain>
    </source>
</reference>